<evidence type="ECO:0000313" key="3">
    <source>
        <dbReference type="EMBL" id="GAI28283.1"/>
    </source>
</evidence>
<reference evidence="3" key="1">
    <citation type="journal article" date="2014" name="Front. Microbiol.">
        <title>High frequency of phylogenetically diverse reductive dehalogenase-homologous genes in deep subseafloor sedimentary metagenomes.</title>
        <authorList>
            <person name="Kawai M."/>
            <person name="Futagami T."/>
            <person name="Toyoda A."/>
            <person name="Takaki Y."/>
            <person name="Nishi S."/>
            <person name="Hori S."/>
            <person name="Arai W."/>
            <person name="Tsubouchi T."/>
            <person name="Morono Y."/>
            <person name="Uchiyama I."/>
            <person name="Ito T."/>
            <person name="Fujiyama A."/>
            <person name="Inagaki F."/>
            <person name="Takami H."/>
        </authorList>
    </citation>
    <scope>NUCLEOTIDE SEQUENCE</scope>
    <source>
        <strain evidence="3">Expedition CK06-06</strain>
    </source>
</reference>
<gene>
    <name evidence="3" type="ORF">S06H3_28371</name>
</gene>
<name>X1MAH1_9ZZZZ</name>
<accession>X1MAH1</accession>
<feature type="coiled-coil region" evidence="1">
    <location>
        <begin position="87"/>
        <end position="142"/>
    </location>
</feature>
<evidence type="ECO:0000256" key="2">
    <source>
        <dbReference type="SAM" id="MobiDB-lite"/>
    </source>
</evidence>
<evidence type="ECO:0000256" key="1">
    <source>
        <dbReference type="SAM" id="Coils"/>
    </source>
</evidence>
<comment type="caution">
    <text evidence="3">The sequence shown here is derived from an EMBL/GenBank/DDBJ whole genome shotgun (WGS) entry which is preliminary data.</text>
</comment>
<proteinExistence type="predicted"/>
<dbReference type="EMBL" id="BARV01016547">
    <property type="protein sequence ID" value="GAI28283.1"/>
    <property type="molecule type" value="Genomic_DNA"/>
</dbReference>
<sequence length="162" mass="18934">MAALAASMRAKNILAQQEIKISDLEDRIQKMEGALEESDVKERSLLTQVKSNTLQEFEEKEKDFGQRKEEQRKYENQLKGKLGTRNIEEIEQQRMETARNLAVEQAKITEDIKATALSPERYIEQEKRVEKLEATLKQGEQDKNRCEVFIEMARFDVEEQIN</sequence>
<keyword evidence="1" id="KW-0175">Coiled coil</keyword>
<feature type="coiled-coil region" evidence="1">
    <location>
        <begin position="7"/>
        <end position="41"/>
    </location>
</feature>
<dbReference type="AlphaFoldDB" id="X1MAH1"/>
<feature type="region of interest" description="Disordered" evidence="2">
    <location>
        <begin position="57"/>
        <end position="77"/>
    </location>
</feature>
<organism evidence="3">
    <name type="scientific">marine sediment metagenome</name>
    <dbReference type="NCBI Taxonomy" id="412755"/>
    <lineage>
        <taxon>unclassified sequences</taxon>
        <taxon>metagenomes</taxon>
        <taxon>ecological metagenomes</taxon>
    </lineage>
</organism>
<protein>
    <submittedName>
        <fullName evidence="3">Uncharacterized protein</fullName>
    </submittedName>
</protein>